<proteinExistence type="predicted"/>
<comment type="caution">
    <text evidence="1">The sequence shown here is derived from an EMBL/GenBank/DDBJ whole genome shotgun (WGS) entry which is preliminary data.</text>
</comment>
<dbReference type="RefSeq" id="WP_230276661.1">
    <property type="nucleotide sequence ID" value="NZ_JAJKFW010000062.1"/>
</dbReference>
<organism evidence="1 2">
    <name type="scientific">Rhodopirellula halodulae</name>
    <dbReference type="NCBI Taxonomy" id="2894198"/>
    <lineage>
        <taxon>Bacteria</taxon>
        <taxon>Pseudomonadati</taxon>
        <taxon>Planctomycetota</taxon>
        <taxon>Planctomycetia</taxon>
        <taxon>Pirellulales</taxon>
        <taxon>Pirellulaceae</taxon>
        <taxon>Rhodopirellula</taxon>
    </lineage>
</organism>
<gene>
    <name evidence="1" type="ORF">LOC71_22240</name>
</gene>
<accession>A0ABS8NNB8</accession>
<evidence type="ECO:0000313" key="2">
    <source>
        <dbReference type="Proteomes" id="UP001430306"/>
    </source>
</evidence>
<evidence type="ECO:0000313" key="1">
    <source>
        <dbReference type="EMBL" id="MCC9645006.1"/>
    </source>
</evidence>
<dbReference type="EMBL" id="JAJKFW010000062">
    <property type="protein sequence ID" value="MCC9645006.1"/>
    <property type="molecule type" value="Genomic_DNA"/>
</dbReference>
<keyword evidence="2" id="KW-1185">Reference proteome</keyword>
<reference evidence="1" key="1">
    <citation type="submission" date="2021-11" db="EMBL/GenBank/DDBJ databases">
        <title>Genome sequence.</title>
        <authorList>
            <person name="Sun Q."/>
        </authorList>
    </citation>
    <scope>NUCLEOTIDE SEQUENCE</scope>
    <source>
        <strain evidence="1">JC740</strain>
    </source>
</reference>
<name>A0ABS8NNB8_9BACT</name>
<dbReference type="Proteomes" id="UP001430306">
    <property type="component" value="Unassembled WGS sequence"/>
</dbReference>
<sequence>MTFAEIAEQAGVSKGNVLNGSKETSLNHLAAAAKATDHGISLDLVPGYERVMAEFRFRQFLRSACVHAARNSGLFAKDPSSEPTATLAAGTIVSGYLKANPDDKPRRAALKAIADVKSNVERSRS</sequence>
<protein>
    <submittedName>
        <fullName evidence="1">Uncharacterized protein</fullName>
    </submittedName>
</protein>